<evidence type="ECO:0000313" key="1">
    <source>
        <dbReference type="EMBL" id="CAG8830294.1"/>
    </source>
</evidence>
<dbReference type="EMBL" id="CAJVQC010098881">
    <property type="protein sequence ID" value="CAG8830294.1"/>
    <property type="molecule type" value="Genomic_DNA"/>
</dbReference>
<feature type="non-terminal residue" evidence="1">
    <location>
        <position position="1"/>
    </location>
</feature>
<gene>
    <name evidence="1" type="ORF">RPERSI_LOCUS27761</name>
</gene>
<dbReference type="Proteomes" id="UP000789920">
    <property type="component" value="Unassembled WGS sequence"/>
</dbReference>
<organism evidence="1 2">
    <name type="scientific">Racocetra persica</name>
    <dbReference type="NCBI Taxonomy" id="160502"/>
    <lineage>
        <taxon>Eukaryota</taxon>
        <taxon>Fungi</taxon>
        <taxon>Fungi incertae sedis</taxon>
        <taxon>Mucoromycota</taxon>
        <taxon>Glomeromycotina</taxon>
        <taxon>Glomeromycetes</taxon>
        <taxon>Diversisporales</taxon>
        <taxon>Gigasporaceae</taxon>
        <taxon>Racocetra</taxon>
    </lineage>
</organism>
<feature type="non-terminal residue" evidence="1">
    <location>
        <position position="96"/>
    </location>
</feature>
<accession>A0ACA9S735</accession>
<protein>
    <submittedName>
        <fullName evidence="1">14733_t:CDS:1</fullName>
    </submittedName>
</protein>
<name>A0ACA9S735_9GLOM</name>
<sequence>DWNSSIVNRLTGQYLGVGGEKFIRIRDLQDGQKALARHRHKKSIYKYRFKNVRHSWHFGACHTSHNVSNNFVPSARGEYTIFIQLYECLLQTKLDS</sequence>
<keyword evidence="2" id="KW-1185">Reference proteome</keyword>
<proteinExistence type="predicted"/>
<evidence type="ECO:0000313" key="2">
    <source>
        <dbReference type="Proteomes" id="UP000789920"/>
    </source>
</evidence>
<reference evidence="1" key="1">
    <citation type="submission" date="2021-06" db="EMBL/GenBank/DDBJ databases">
        <authorList>
            <person name="Kallberg Y."/>
            <person name="Tangrot J."/>
            <person name="Rosling A."/>
        </authorList>
    </citation>
    <scope>NUCLEOTIDE SEQUENCE</scope>
    <source>
        <strain evidence="1">MA461A</strain>
    </source>
</reference>
<comment type="caution">
    <text evidence="1">The sequence shown here is derived from an EMBL/GenBank/DDBJ whole genome shotgun (WGS) entry which is preliminary data.</text>
</comment>